<evidence type="ECO:0000313" key="8">
    <source>
        <dbReference type="Proteomes" id="UP000727962"/>
    </source>
</evidence>
<keyword evidence="7" id="KW-0687">Ribonucleoprotein</keyword>
<evidence type="ECO:0000256" key="5">
    <source>
        <dbReference type="ARBA" id="ARBA00022691"/>
    </source>
</evidence>
<dbReference type="GO" id="GO:0005840">
    <property type="term" value="C:ribosome"/>
    <property type="evidence" value="ECO:0007669"/>
    <property type="project" value="UniProtKB-KW"/>
</dbReference>
<reference evidence="7" key="1">
    <citation type="submission" date="2020-07" db="EMBL/GenBank/DDBJ databases">
        <title>Huge and variable diversity of episymbiotic CPR bacteria and DPANN archaea in groundwater ecosystems.</title>
        <authorList>
            <person name="He C.Y."/>
            <person name="Keren R."/>
            <person name="Whittaker M."/>
            <person name="Farag I.F."/>
            <person name="Doudna J."/>
            <person name="Cate J.H.D."/>
            <person name="Banfield J.F."/>
        </authorList>
    </citation>
    <scope>NUCLEOTIDE SEQUENCE</scope>
    <source>
        <strain evidence="7">NC_groundwater_17_Pr7_B-0.1um_64_12</strain>
    </source>
</reference>
<accession>A0A931LU05</accession>
<keyword evidence="7" id="KW-0689">Ribosomal protein</keyword>
<dbReference type="InterPro" id="IPR029063">
    <property type="entry name" value="SAM-dependent_MTases_sf"/>
</dbReference>
<feature type="binding site" evidence="6">
    <location>
        <position position="134"/>
    </location>
    <ligand>
        <name>S-adenosyl-L-methionine</name>
        <dbReference type="ChEBI" id="CHEBI:59789"/>
    </ligand>
</feature>
<feature type="binding site" evidence="6">
    <location>
        <position position="176"/>
    </location>
    <ligand>
        <name>S-adenosyl-L-methionine</name>
        <dbReference type="ChEBI" id="CHEBI:59789"/>
    </ligand>
</feature>
<dbReference type="InterPro" id="IPR004498">
    <property type="entry name" value="Ribosomal_PrmA_MeTrfase"/>
</dbReference>
<dbReference type="GO" id="GO:0008276">
    <property type="term" value="F:protein methyltransferase activity"/>
    <property type="evidence" value="ECO:0007669"/>
    <property type="project" value="UniProtKB-UniRule"/>
</dbReference>
<comment type="catalytic activity">
    <reaction evidence="6">
        <text>L-lysyl-[protein] + 3 S-adenosyl-L-methionine = N(6),N(6),N(6)-trimethyl-L-lysyl-[protein] + 3 S-adenosyl-L-homocysteine + 3 H(+)</text>
        <dbReference type="Rhea" id="RHEA:54192"/>
        <dbReference type="Rhea" id="RHEA-COMP:9752"/>
        <dbReference type="Rhea" id="RHEA-COMP:13826"/>
        <dbReference type="ChEBI" id="CHEBI:15378"/>
        <dbReference type="ChEBI" id="CHEBI:29969"/>
        <dbReference type="ChEBI" id="CHEBI:57856"/>
        <dbReference type="ChEBI" id="CHEBI:59789"/>
        <dbReference type="ChEBI" id="CHEBI:61961"/>
    </reaction>
</comment>
<comment type="similarity">
    <text evidence="1 6">Belongs to the methyltransferase superfamily. PrmA family.</text>
</comment>
<keyword evidence="2 6" id="KW-0963">Cytoplasm</keyword>
<comment type="function">
    <text evidence="6">Methylates ribosomal protein L11.</text>
</comment>
<organism evidence="7 8">
    <name type="scientific">Fimbriimonas ginsengisoli</name>
    <dbReference type="NCBI Taxonomy" id="1005039"/>
    <lineage>
        <taxon>Bacteria</taxon>
        <taxon>Bacillati</taxon>
        <taxon>Armatimonadota</taxon>
        <taxon>Fimbriimonadia</taxon>
        <taxon>Fimbriimonadales</taxon>
        <taxon>Fimbriimonadaceae</taxon>
        <taxon>Fimbriimonas</taxon>
    </lineage>
</organism>
<keyword evidence="5 6" id="KW-0949">S-adenosyl-L-methionine</keyword>
<comment type="subcellular location">
    <subcellularLocation>
        <location evidence="6">Cytoplasm</location>
    </subcellularLocation>
</comment>
<dbReference type="GO" id="GO:0005737">
    <property type="term" value="C:cytoplasm"/>
    <property type="evidence" value="ECO:0007669"/>
    <property type="project" value="UniProtKB-SubCell"/>
</dbReference>
<dbReference type="PANTHER" id="PTHR43648:SF1">
    <property type="entry name" value="ELECTRON TRANSFER FLAVOPROTEIN BETA SUBUNIT LYSINE METHYLTRANSFERASE"/>
    <property type="match status" value="1"/>
</dbReference>
<evidence type="ECO:0000256" key="1">
    <source>
        <dbReference type="ARBA" id="ARBA00009741"/>
    </source>
</evidence>
<name>A0A931LU05_FIMGI</name>
<keyword evidence="3 6" id="KW-0489">Methyltransferase</keyword>
<dbReference type="HAMAP" id="MF_00735">
    <property type="entry name" value="Methyltr_PrmA"/>
    <property type="match status" value="1"/>
</dbReference>
<evidence type="ECO:0000256" key="4">
    <source>
        <dbReference type="ARBA" id="ARBA00022679"/>
    </source>
</evidence>
<dbReference type="EC" id="2.1.1.-" evidence="6"/>
<proteinExistence type="inferred from homology"/>
<comment type="caution">
    <text evidence="7">The sequence shown here is derived from an EMBL/GenBank/DDBJ whole genome shotgun (WGS) entry which is preliminary data.</text>
</comment>
<keyword evidence="4 6" id="KW-0808">Transferase</keyword>
<sequence>MIACLAEGNGALAKVEEARKRLLAAGAAEVRVRSVPDEDWHDLWRQHFKPRRVGRRLVVRPSWESYAAEADDVVVVLDPGLAFGTGEHPTTRLCLSLLEGSVQKGSRVFDLGCGSGILTIAARLLGAGETVGVDVDEQAVQVARRNAEFNEADVRFKVGDSMEAGGDGPWDLVLSNIVSATIIGAARHVAAVLAPEGHWIVSGILDSNWEAVREEVELSGFAVDEVVEEDGWIAATLRR</sequence>
<dbReference type="Proteomes" id="UP000727962">
    <property type="component" value="Unassembled WGS sequence"/>
</dbReference>
<gene>
    <name evidence="6 7" type="primary">prmA</name>
    <name evidence="7" type="ORF">HYR64_10185</name>
</gene>
<protein>
    <recommendedName>
        <fullName evidence="6">Ribosomal protein L11 methyltransferase</fullName>
        <shortName evidence="6">L11 Mtase</shortName>
        <ecNumber evidence="6">2.1.1.-</ecNumber>
    </recommendedName>
</protein>
<dbReference type="GO" id="GO:0032259">
    <property type="term" value="P:methylation"/>
    <property type="evidence" value="ECO:0007669"/>
    <property type="project" value="UniProtKB-KW"/>
</dbReference>
<feature type="binding site" evidence="6">
    <location>
        <position position="112"/>
    </location>
    <ligand>
        <name>S-adenosyl-L-methionine</name>
        <dbReference type="ChEBI" id="CHEBI:59789"/>
    </ligand>
</feature>
<dbReference type="AlphaFoldDB" id="A0A931LU05"/>
<evidence type="ECO:0000256" key="6">
    <source>
        <dbReference type="HAMAP-Rule" id="MF_00735"/>
    </source>
</evidence>
<dbReference type="Gene3D" id="3.40.50.150">
    <property type="entry name" value="Vaccinia Virus protein VP39"/>
    <property type="match status" value="1"/>
</dbReference>
<evidence type="ECO:0000256" key="2">
    <source>
        <dbReference type="ARBA" id="ARBA00022490"/>
    </source>
</evidence>
<evidence type="ECO:0000256" key="3">
    <source>
        <dbReference type="ARBA" id="ARBA00022603"/>
    </source>
</evidence>
<dbReference type="CDD" id="cd02440">
    <property type="entry name" value="AdoMet_MTases"/>
    <property type="match status" value="1"/>
</dbReference>
<dbReference type="SUPFAM" id="SSF53335">
    <property type="entry name" value="S-adenosyl-L-methionine-dependent methyltransferases"/>
    <property type="match status" value="1"/>
</dbReference>
<dbReference type="PANTHER" id="PTHR43648">
    <property type="entry name" value="ELECTRON TRANSFER FLAVOPROTEIN BETA SUBUNIT LYSINE METHYLTRANSFERASE"/>
    <property type="match status" value="1"/>
</dbReference>
<feature type="binding site" evidence="6">
    <location>
        <position position="91"/>
    </location>
    <ligand>
        <name>S-adenosyl-L-methionine</name>
        <dbReference type="ChEBI" id="CHEBI:59789"/>
    </ligand>
</feature>
<dbReference type="EMBL" id="JACOSL010000062">
    <property type="protein sequence ID" value="MBI1757460.1"/>
    <property type="molecule type" value="Genomic_DNA"/>
</dbReference>
<dbReference type="Pfam" id="PF06325">
    <property type="entry name" value="PrmA"/>
    <property type="match status" value="1"/>
</dbReference>
<dbReference type="InterPro" id="IPR050078">
    <property type="entry name" value="Ribosomal_L11_MeTrfase_PrmA"/>
</dbReference>
<dbReference type="NCBIfam" id="TIGR00406">
    <property type="entry name" value="prmA"/>
    <property type="match status" value="1"/>
</dbReference>
<evidence type="ECO:0000313" key="7">
    <source>
        <dbReference type="EMBL" id="MBI1757460.1"/>
    </source>
</evidence>